<keyword evidence="2" id="KW-1185">Reference proteome</keyword>
<protein>
    <submittedName>
        <fullName evidence="1">VOC family protein</fullName>
    </submittedName>
</protein>
<dbReference type="EMBL" id="JALKFT010000002">
    <property type="protein sequence ID" value="MCK9874705.1"/>
    <property type="molecule type" value="Genomic_DNA"/>
</dbReference>
<dbReference type="SUPFAM" id="SSF54593">
    <property type="entry name" value="Glyoxalase/Bleomycin resistance protein/Dihydroxybiphenyl dioxygenase"/>
    <property type="match status" value="1"/>
</dbReference>
<dbReference type="RefSeq" id="WP_248823313.1">
    <property type="nucleotide sequence ID" value="NZ_JALKFT010000002.1"/>
</dbReference>
<name>A0ABT0JTJ4_9ACTN</name>
<dbReference type="Proteomes" id="UP001201873">
    <property type="component" value="Unassembled WGS sequence"/>
</dbReference>
<dbReference type="InterPro" id="IPR029068">
    <property type="entry name" value="Glyas_Bleomycin-R_OHBP_Dase"/>
</dbReference>
<reference evidence="1 2" key="1">
    <citation type="submission" date="2022-04" db="EMBL/GenBank/DDBJ databases">
        <title>Genome diversity in the genus Frankia.</title>
        <authorList>
            <person name="Carlos-Shanley C."/>
            <person name="Hahn D."/>
        </authorList>
    </citation>
    <scope>NUCLEOTIDE SEQUENCE [LARGE SCALE GENOMIC DNA]</scope>
    <source>
        <strain evidence="1 2">Ag45/Mut15</strain>
    </source>
</reference>
<gene>
    <name evidence="1" type="ORF">MXD59_02725</name>
</gene>
<accession>A0ABT0JTJ4</accession>
<sequence>MKTGSAFLGRACVSRGGPPAGVEPDRPRVFAPTTGAGAAAIDMLLGGLTFHCFDIAVTALEAAREIYTVTLGVEIWQTRELAGTVWRRGRAVSLAGTLVAEGRLGSGLVRLVEPAAGHTVAREAIERRGEGLFSIGYQVDDPVAALGATLAARTLVEQFGPDRIRPAEIYLNGGSGLLLCLLQRDKPSPT</sequence>
<evidence type="ECO:0000313" key="1">
    <source>
        <dbReference type="EMBL" id="MCK9874705.1"/>
    </source>
</evidence>
<comment type="caution">
    <text evidence="1">The sequence shown here is derived from an EMBL/GenBank/DDBJ whole genome shotgun (WGS) entry which is preliminary data.</text>
</comment>
<dbReference type="Gene3D" id="3.10.180.10">
    <property type="entry name" value="2,3-Dihydroxybiphenyl 1,2-Dioxygenase, domain 1"/>
    <property type="match status" value="1"/>
</dbReference>
<proteinExistence type="predicted"/>
<organism evidence="1 2">
    <name type="scientific">Frankia umida</name>
    <dbReference type="NCBI Taxonomy" id="573489"/>
    <lineage>
        <taxon>Bacteria</taxon>
        <taxon>Bacillati</taxon>
        <taxon>Actinomycetota</taxon>
        <taxon>Actinomycetes</taxon>
        <taxon>Frankiales</taxon>
        <taxon>Frankiaceae</taxon>
        <taxon>Frankia</taxon>
    </lineage>
</organism>
<evidence type="ECO:0000313" key="2">
    <source>
        <dbReference type="Proteomes" id="UP001201873"/>
    </source>
</evidence>